<organism evidence="1 2">
    <name type="scientific">Pseudaminobacter soli</name>
    <name type="common">ex Li et al. 2025</name>
    <dbReference type="NCBI Taxonomy" id="1295366"/>
    <lineage>
        <taxon>Bacteria</taxon>
        <taxon>Pseudomonadati</taxon>
        <taxon>Pseudomonadota</taxon>
        <taxon>Alphaproteobacteria</taxon>
        <taxon>Hyphomicrobiales</taxon>
        <taxon>Phyllobacteriaceae</taxon>
        <taxon>Pseudaminobacter</taxon>
    </lineage>
</organism>
<dbReference type="EMBL" id="PXYL01000004">
    <property type="protein sequence ID" value="PSJ61595.1"/>
    <property type="molecule type" value="Genomic_DNA"/>
</dbReference>
<reference evidence="1 2" key="1">
    <citation type="submission" date="2018-03" db="EMBL/GenBank/DDBJ databases">
        <title>The draft genome of Mesorhizobium soli JCM 19897.</title>
        <authorList>
            <person name="Li L."/>
            <person name="Liu L."/>
            <person name="Liang L."/>
            <person name="Wang T."/>
            <person name="Zhang X."/>
        </authorList>
    </citation>
    <scope>NUCLEOTIDE SEQUENCE [LARGE SCALE GENOMIC DNA]</scope>
    <source>
        <strain evidence="1 2">JCM 19897</strain>
    </source>
</reference>
<evidence type="ECO:0000313" key="1">
    <source>
        <dbReference type="EMBL" id="PSJ61595.1"/>
    </source>
</evidence>
<dbReference type="SUPFAM" id="SSF52172">
    <property type="entry name" value="CheY-like"/>
    <property type="match status" value="1"/>
</dbReference>
<comment type="caution">
    <text evidence="1">The sequence shown here is derived from an EMBL/GenBank/DDBJ whole genome shotgun (WGS) entry which is preliminary data.</text>
</comment>
<evidence type="ECO:0000313" key="2">
    <source>
        <dbReference type="Proteomes" id="UP000240653"/>
    </source>
</evidence>
<name>A0A2P7SGS5_9HYPH</name>
<dbReference type="Proteomes" id="UP000240653">
    <property type="component" value="Unassembled WGS sequence"/>
</dbReference>
<proteinExistence type="predicted"/>
<sequence>MSKSSVDPARGLEIDLDPEISEPQLVDSTKAFVVGRSQINRVVVSKILEKTGLRPVSLDPEAALKALHSPIPSTIILDGGPENDDCNALMAPLVALRNEFGKNAVCVLLLLTKALGQDDLALLPAVDAGVAKPITPEGLMSVLERMRG</sequence>
<keyword evidence="2" id="KW-1185">Reference proteome</keyword>
<protein>
    <submittedName>
        <fullName evidence="1">Response regulator</fullName>
    </submittedName>
</protein>
<dbReference type="AlphaFoldDB" id="A0A2P7SGS5"/>
<dbReference type="InterPro" id="IPR011006">
    <property type="entry name" value="CheY-like_superfamily"/>
</dbReference>
<accession>A0A2P7SGS5</accession>
<dbReference type="OrthoDB" id="8030399at2"/>
<gene>
    <name evidence="1" type="ORF">C7I85_11195</name>
</gene>
<dbReference type="RefSeq" id="WP_106724027.1">
    <property type="nucleotide sequence ID" value="NZ_PXYL01000004.1"/>
</dbReference>